<dbReference type="GO" id="GO:0008236">
    <property type="term" value="F:serine-type peptidase activity"/>
    <property type="evidence" value="ECO:0007669"/>
    <property type="project" value="UniProtKB-KW"/>
</dbReference>
<dbReference type="Gene3D" id="3.50.30.60">
    <property type="entry name" value="LD-carboxypeptidase A C-terminal domain-like"/>
    <property type="match status" value="1"/>
</dbReference>
<dbReference type="PANTHER" id="PTHR30237:SF2">
    <property type="entry name" value="MUREIN TETRAPEPTIDE CARBOXYPEPTIDASE"/>
    <property type="match status" value="1"/>
</dbReference>
<evidence type="ECO:0000259" key="7">
    <source>
        <dbReference type="Pfam" id="PF02016"/>
    </source>
</evidence>
<dbReference type="Gene3D" id="3.40.50.10740">
    <property type="entry name" value="Class I glutamine amidotransferase-like"/>
    <property type="match status" value="1"/>
</dbReference>
<dbReference type="GO" id="GO:0006508">
    <property type="term" value="P:proteolysis"/>
    <property type="evidence" value="ECO:0007669"/>
    <property type="project" value="UniProtKB-KW"/>
</dbReference>
<feature type="active site" description="Charge relay system" evidence="6">
    <location>
        <position position="201"/>
    </location>
</feature>
<dbReference type="InterPro" id="IPR003507">
    <property type="entry name" value="S66_fam"/>
</dbReference>
<keyword evidence="4 9" id="KW-0378">Hydrolase</keyword>
<keyword evidence="3" id="KW-0645">Protease</keyword>
<evidence type="ECO:0000313" key="9">
    <source>
        <dbReference type="EMBL" id="RUS67577.1"/>
    </source>
</evidence>
<evidence type="ECO:0000256" key="4">
    <source>
        <dbReference type="ARBA" id="ARBA00022801"/>
    </source>
</evidence>
<name>A0A433SFQ3_9BURK</name>
<feature type="domain" description="LD-carboxypeptidase C-terminal" evidence="8">
    <location>
        <begin position="171"/>
        <end position="286"/>
    </location>
</feature>
<dbReference type="CDD" id="cd07025">
    <property type="entry name" value="Peptidase_S66"/>
    <property type="match status" value="1"/>
</dbReference>
<evidence type="ECO:0000256" key="5">
    <source>
        <dbReference type="ARBA" id="ARBA00022825"/>
    </source>
</evidence>
<dbReference type="EC" id="3.4.17.13" evidence="9"/>
<dbReference type="OrthoDB" id="9807329at2"/>
<organism evidence="9 10">
    <name type="scientific">Saezia sanguinis</name>
    <dbReference type="NCBI Taxonomy" id="1965230"/>
    <lineage>
        <taxon>Bacteria</taxon>
        <taxon>Pseudomonadati</taxon>
        <taxon>Pseudomonadota</taxon>
        <taxon>Betaproteobacteria</taxon>
        <taxon>Burkholderiales</taxon>
        <taxon>Saeziaceae</taxon>
        <taxon>Saezia</taxon>
    </lineage>
</organism>
<dbReference type="InterPro" id="IPR040449">
    <property type="entry name" value="Peptidase_S66_N"/>
</dbReference>
<feature type="active site" description="Nucleophile" evidence="6">
    <location>
        <position position="102"/>
    </location>
</feature>
<dbReference type="InterPro" id="IPR027461">
    <property type="entry name" value="Carboxypeptidase_A_C_sf"/>
</dbReference>
<comment type="similarity">
    <text evidence="1">Belongs to the peptidase S66 family.</text>
</comment>
<accession>A0A433SFQ3</accession>
<evidence type="ECO:0000256" key="1">
    <source>
        <dbReference type="ARBA" id="ARBA00010233"/>
    </source>
</evidence>
<dbReference type="Pfam" id="PF17676">
    <property type="entry name" value="Peptidase_S66C"/>
    <property type="match status" value="1"/>
</dbReference>
<dbReference type="SUPFAM" id="SSF141986">
    <property type="entry name" value="LD-carboxypeptidase A C-terminal domain-like"/>
    <property type="match status" value="1"/>
</dbReference>
<dbReference type="PANTHER" id="PTHR30237">
    <property type="entry name" value="MURAMOYLTETRAPEPTIDE CARBOXYPEPTIDASE"/>
    <property type="match status" value="1"/>
</dbReference>
<dbReference type="EMBL" id="PQSP01000001">
    <property type="protein sequence ID" value="RUS67577.1"/>
    <property type="molecule type" value="Genomic_DNA"/>
</dbReference>
<dbReference type="SUPFAM" id="SSF52317">
    <property type="entry name" value="Class I glutamine amidotransferase-like"/>
    <property type="match status" value="1"/>
</dbReference>
<keyword evidence="2 9" id="KW-0121">Carboxypeptidase</keyword>
<keyword evidence="5" id="KW-0720">Serine protease</keyword>
<evidence type="ECO:0000256" key="6">
    <source>
        <dbReference type="PIRSR" id="PIRSR028757-1"/>
    </source>
</evidence>
<dbReference type="GO" id="GO:0106415">
    <property type="term" value="F:muramoyltetrapeptide carboxypeptidase activity"/>
    <property type="evidence" value="ECO:0007669"/>
    <property type="project" value="UniProtKB-EC"/>
</dbReference>
<dbReference type="RefSeq" id="WP_126977082.1">
    <property type="nucleotide sequence ID" value="NZ_PQSP01000001.1"/>
</dbReference>
<feature type="active site" description="Charge relay system" evidence="6">
    <location>
        <position position="271"/>
    </location>
</feature>
<dbReference type="AlphaFoldDB" id="A0A433SFQ3"/>
<evidence type="ECO:0000256" key="2">
    <source>
        <dbReference type="ARBA" id="ARBA00022645"/>
    </source>
</evidence>
<keyword evidence="10" id="KW-1185">Reference proteome</keyword>
<dbReference type="InterPro" id="IPR027478">
    <property type="entry name" value="LdcA_N"/>
</dbReference>
<comment type="caution">
    <text evidence="9">The sequence shown here is derived from an EMBL/GenBank/DDBJ whole genome shotgun (WGS) entry which is preliminary data.</text>
</comment>
<gene>
    <name evidence="9" type="primary">ldcA</name>
    <name evidence="9" type="ORF">CUZ56_00051</name>
</gene>
<dbReference type="PIRSF" id="PIRSF028757">
    <property type="entry name" value="LD-carboxypeptidase"/>
    <property type="match status" value="1"/>
</dbReference>
<dbReference type="InterPro" id="IPR040921">
    <property type="entry name" value="Peptidase_S66C"/>
</dbReference>
<dbReference type="Pfam" id="PF02016">
    <property type="entry name" value="Peptidase_S66"/>
    <property type="match status" value="1"/>
</dbReference>
<protein>
    <submittedName>
        <fullName evidence="9">Murein tetrapeptide carboxypeptidase</fullName>
        <ecNumber evidence="9">3.4.17.13</ecNumber>
    </submittedName>
</protein>
<evidence type="ECO:0000256" key="3">
    <source>
        <dbReference type="ARBA" id="ARBA00022670"/>
    </source>
</evidence>
<evidence type="ECO:0000313" key="10">
    <source>
        <dbReference type="Proteomes" id="UP000286947"/>
    </source>
</evidence>
<reference evidence="9 10" key="1">
    <citation type="submission" date="2018-01" db="EMBL/GenBank/DDBJ databases">
        <title>Saezia sanguinis gen. nov., sp. nov., in the order Burkholderiales isolated from human blood.</title>
        <authorList>
            <person name="Medina-Pascual M.J."/>
            <person name="Valdezate S."/>
            <person name="Monzon S."/>
            <person name="Cuesta I."/>
            <person name="Carrasco G."/>
            <person name="Villalon P."/>
            <person name="Saez-Nieto J.A."/>
        </authorList>
    </citation>
    <scope>NUCLEOTIDE SEQUENCE [LARGE SCALE GENOMIC DNA]</scope>
    <source>
        <strain evidence="9 10">CNM695-12</strain>
    </source>
</reference>
<dbReference type="InterPro" id="IPR029062">
    <property type="entry name" value="Class_I_gatase-like"/>
</dbReference>
<sequence>MKITIFSPSGVILEGKRLRLAVKRLQQLGVEVSVDSAAKLRTQRFAGSDQARLEAIMRVAQDDSDVALASRGGYGLTRLLDAIDWKRIAQSVEQGKHWVGHSDFTVFQLALLAHTGACSWAGPMALADFGQADGSEPDEITSACFMEAMSGELEAVGFRTEKGFDGLSAHGVLWGGNLSMVCSLLATRHWPQIEGGILFLEDVNERPYRVERMLLQLHQAGVLSRQKAILLGDFGKWEPTSIDKGYRLTHAVQYLRTVCDTPILTGLPFGHITTKLTLPVGKPVELAVDRREVFLHWGHQHTDAHGHGQEQAEPVDPRALEDEETGGCCGGHCAHHLLR</sequence>
<dbReference type="Proteomes" id="UP000286947">
    <property type="component" value="Unassembled WGS sequence"/>
</dbReference>
<feature type="domain" description="LD-carboxypeptidase N-terminal" evidence="7">
    <location>
        <begin position="3"/>
        <end position="122"/>
    </location>
</feature>
<proteinExistence type="inferred from homology"/>
<evidence type="ECO:0000259" key="8">
    <source>
        <dbReference type="Pfam" id="PF17676"/>
    </source>
</evidence>